<dbReference type="InterPro" id="IPR040758">
    <property type="entry name" value="PrmC_N"/>
</dbReference>
<dbReference type="InterPro" id="IPR002052">
    <property type="entry name" value="DNA_methylase_N6_adenine_CS"/>
</dbReference>
<evidence type="ECO:0000259" key="6">
    <source>
        <dbReference type="Pfam" id="PF05175"/>
    </source>
</evidence>
<dbReference type="InterPro" id="IPR007848">
    <property type="entry name" value="Small_mtfrase_dom"/>
</dbReference>
<keyword evidence="4" id="KW-0949">S-adenosyl-L-methionine</keyword>
<dbReference type="Proteomes" id="UP000294830">
    <property type="component" value="Unassembled WGS sequence"/>
</dbReference>
<dbReference type="PANTHER" id="PTHR18895:SF74">
    <property type="entry name" value="MTRF1L RELEASE FACTOR GLUTAMINE METHYLTRANSFERASE"/>
    <property type="match status" value="1"/>
</dbReference>
<dbReference type="InterPro" id="IPR050320">
    <property type="entry name" value="N5-glutamine_MTase"/>
</dbReference>
<dbReference type="Gene3D" id="3.40.50.150">
    <property type="entry name" value="Vaccinia Virus protein VP39"/>
    <property type="match status" value="1"/>
</dbReference>
<dbReference type="PROSITE" id="PS00092">
    <property type="entry name" value="N6_MTASE"/>
    <property type="match status" value="1"/>
</dbReference>
<keyword evidence="9" id="KW-1185">Reference proteome</keyword>
<name>A0A4V2RQY3_9BACT</name>
<dbReference type="CDD" id="cd02440">
    <property type="entry name" value="AdoMet_MTases"/>
    <property type="match status" value="1"/>
</dbReference>
<dbReference type="PANTHER" id="PTHR18895">
    <property type="entry name" value="HEMK METHYLTRANSFERASE"/>
    <property type="match status" value="1"/>
</dbReference>
<dbReference type="Pfam" id="PF05175">
    <property type="entry name" value="MTS"/>
    <property type="match status" value="1"/>
</dbReference>
<evidence type="ECO:0000313" key="8">
    <source>
        <dbReference type="EMBL" id="TCN73291.1"/>
    </source>
</evidence>
<proteinExistence type="predicted"/>
<protein>
    <recommendedName>
        <fullName evidence="1">peptide chain release factor N(5)-glutamine methyltransferase</fullName>
        <ecNumber evidence="1">2.1.1.297</ecNumber>
    </recommendedName>
</protein>
<evidence type="ECO:0000259" key="7">
    <source>
        <dbReference type="Pfam" id="PF17827"/>
    </source>
</evidence>
<dbReference type="GO" id="GO:0032259">
    <property type="term" value="P:methylation"/>
    <property type="evidence" value="ECO:0007669"/>
    <property type="project" value="UniProtKB-KW"/>
</dbReference>
<evidence type="ECO:0000313" key="9">
    <source>
        <dbReference type="Proteomes" id="UP000294830"/>
    </source>
</evidence>
<dbReference type="OrthoDB" id="9800643at2"/>
<dbReference type="AlphaFoldDB" id="A0A4V2RQY3"/>
<feature type="domain" description="Methyltransferase small" evidence="6">
    <location>
        <begin position="114"/>
        <end position="197"/>
    </location>
</feature>
<gene>
    <name evidence="8" type="ORF">CLV25_101514</name>
</gene>
<dbReference type="SUPFAM" id="SSF53335">
    <property type="entry name" value="S-adenosyl-L-methionine-dependent methyltransferases"/>
    <property type="match status" value="1"/>
</dbReference>
<organism evidence="8 9">
    <name type="scientific">Acetobacteroides hydrogenigenes</name>
    <dbReference type="NCBI Taxonomy" id="979970"/>
    <lineage>
        <taxon>Bacteria</taxon>
        <taxon>Pseudomonadati</taxon>
        <taxon>Bacteroidota</taxon>
        <taxon>Bacteroidia</taxon>
        <taxon>Bacteroidales</taxon>
        <taxon>Rikenellaceae</taxon>
        <taxon>Acetobacteroides</taxon>
    </lineage>
</organism>
<evidence type="ECO:0000256" key="1">
    <source>
        <dbReference type="ARBA" id="ARBA00012771"/>
    </source>
</evidence>
<sequence>MSIKNRTIFCRYQKMLESIYPAEEAKEMVYRLAEHFLGIARPQLLLLLDQAEDVELSRYIEVSAQRLLQHEPLQHVIGEVEFYGCRIKVNPKVLIPRPETEEMVDTIIKDWRGKNPRIIDFGTGSGCIPISLAKALPHSAVRSVDISGEALEIARENALLNGVDVDFVQADMRAYSDSGSYDIIVSNPPYVMDSEKEQMRDNVLRHEPHLALFVDDGNPLEFYIPIAEFASRSLAAEGAVYLEINQQLGKQTSELFAAKGMNAEVRQDMFGVDRFVVVRWK</sequence>
<dbReference type="EMBL" id="SLWB01000001">
    <property type="protein sequence ID" value="TCN73291.1"/>
    <property type="molecule type" value="Genomic_DNA"/>
</dbReference>
<dbReference type="RefSeq" id="WP_131838060.1">
    <property type="nucleotide sequence ID" value="NZ_SLWB01000001.1"/>
</dbReference>
<evidence type="ECO:0000256" key="3">
    <source>
        <dbReference type="ARBA" id="ARBA00022679"/>
    </source>
</evidence>
<reference evidence="8 9" key="1">
    <citation type="submission" date="2019-03" db="EMBL/GenBank/DDBJ databases">
        <title>Genomic Encyclopedia of Archaeal and Bacterial Type Strains, Phase II (KMG-II): from individual species to whole genera.</title>
        <authorList>
            <person name="Goeker M."/>
        </authorList>
    </citation>
    <scope>NUCLEOTIDE SEQUENCE [LARGE SCALE GENOMIC DNA]</scope>
    <source>
        <strain evidence="8 9">RL-C</strain>
    </source>
</reference>
<evidence type="ECO:0000256" key="5">
    <source>
        <dbReference type="ARBA" id="ARBA00048391"/>
    </source>
</evidence>
<keyword evidence="3 8" id="KW-0808">Transferase</keyword>
<comment type="catalytic activity">
    <reaction evidence="5">
        <text>L-glutaminyl-[peptide chain release factor] + S-adenosyl-L-methionine = N(5)-methyl-L-glutaminyl-[peptide chain release factor] + S-adenosyl-L-homocysteine + H(+)</text>
        <dbReference type="Rhea" id="RHEA:42896"/>
        <dbReference type="Rhea" id="RHEA-COMP:10271"/>
        <dbReference type="Rhea" id="RHEA-COMP:10272"/>
        <dbReference type="ChEBI" id="CHEBI:15378"/>
        <dbReference type="ChEBI" id="CHEBI:30011"/>
        <dbReference type="ChEBI" id="CHEBI:57856"/>
        <dbReference type="ChEBI" id="CHEBI:59789"/>
        <dbReference type="ChEBI" id="CHEBI:61891"/>
        <dbReference type="EC" id="2.1.1.297"/>
    </reaction>
</comment>
<dbReference type="GO" id="GO:0102559">
    <property type="term" value="F:peptide chain release factor N(5)-glutamine methyltransferase activity"/>
    <property type="evidence" value="ECO:0007669"/>
    <property type="project" value="UniProtKB-EC"/>
</dbReference>
<evidence type="ECO:0000256" key="4">
    <source>
        <dbReference type="ARBA" id="ARBA00022691"/>
    </source>
</evidence>
<dbReference type="NCBIfam" id="TIGR03534">
    <property type="entry name" value="RF_mod_PrmC"/>
    <property type="match status" value="1"/>
</dbReference>
<dbReference type="InterPro" id="IPR004556">
    <property type="entry name" value="HemK-like"/>
</dbReference>
<dbReference type="GO" id="GO:0003676">
    <property type="term" value="F:nucleic acid binding"/>
    <property type="evidence" value="ECO:0007669"/>
    <property type="project" value="InterPro"/>
</dbReference>
<dbReference type="NCBIfam" id="TIGR00536">
    <property type="entry name" value="hemK_fam"/>
    <property type="match status" value="1"/>
</dbReference>
<feature type="domain" description="Release factor glutamine methyltransferase N-terminal" evidence="7">
    <location>
        <begin position="16"/>
        <end position="78"/>
    </location>
</feature>
<dbReference type="EC" id="2.1.1.297" evidence="1"/>
<keyword evidence="2 8" id="KW-0489">Methyltransferase</keyword>
<comment type="caution">
    <text evidence="8">The sequence shown here is derived from an EMBL/GenBank/DDBJ whole genome shotgun (WGS) entry which is preliminary data.</text>
</comment>
<evidence type="ECO:0000256" key="2">
    <source>
        <dbReference type="ARBA" id="ARBA00022603"/>
    </source>
</evidence>
<dbReference type="Gene3D" id="1.10.8.10">
    <property type="entry name" value="DNA helicase RuvA subunit, C-terminal domain"/>
    <property type="match status" value="1"/>
</dbReference>
<dbReference type="InterPro" id="IPR019874">
    <property type="entry name" value="RF_methyltr_PrmC"/>
</dbReference>
<dbReference type="InterPro" id="IPR029063">
    <property type="entry name" value="SAM-dependent_MTases_sf"/>
</dbReference>
<accession>A0A4V2RQY3</accession>
<dbReference type="Pfam" id="PF17827">
    <property type="entry name" value="PrmC_N"/>
    <property type="match status" value="1"/>
</dbReference>